<evidence type="ECO:0000313" key="3">
    <source>
        <dbReference type="Proteomes" id="UP000712600"/>
    </source>
</evidence>
<name>A0A8S9P7N4_BRACR</name>
<comment type="caution">
    <text evidence="2">The sequence shown here is derived from an EMBL/GenBank/DDBJ whole genome shotgun (WGS) entry which is preliminary data.</text>
</comment>
<dbReference type="EMBL" id="QGKX02001521">
    <property type="protein sequence ID" value="KAF3509302.1"/>
    <property type="molecule type" value="Genomic_DNA"/>
</dbReference>
<feature type="region of interest" description="Disordered" evidence="1">
    <location>
        <begin position="83"/>
        <end position="113"/>
    </location>
</feature>
<reference evidence="2" key="1">
    <citation type="submission" date="2019-12" db="EMBL/GenBank/DDBJ databases">
        <title>Genome sequencing and annotation of Brassica cretica.</title>
        <authorList>
            <person name="Studholme D.J."/>
            <person name="Sarris P."/>
        </authorList>
    </citation>
    <scope>NUCLEOTIDE SEQUENCE</scope>
    <source>
        <strain evidence="2">PFS-109/04</strain>
        <tissue evidence="2">Leaf</tissue>
    </source>
</reference>
<protein>
    <submittedName>
        <fullName evidence="2">Uncharacterized protein</fullName>
    </submittedName>
</protein>
<proteinExistence type="predicted"/>
<gene>
    <name evidence="2" type="ORF">F2Q69_00005991</name>
</gene>
<feature type="region of interest" description="Disordered" evidence="1">
    <location>
        <begin position="53"/>
        <end position="72"/>
    </location>
</feature>
<organism evidence="2 3">
    <name type="scientific">Brassica cretica</name>
    <name type="common">Mustard</name>
    <dbReference type="NCBI Taxonomy" id="69181"/>
    <lineage>
        <taxon>Eukaryota</taxon>
        <taxon>Viridiplantae</taxon>
        <taxon>Streptophyta</taxon>
        <taxon>Embryophyta</taxon>
        <taxon>Tracheophyta</taxon>
        <taxon>Spermatophyta</taxon>
        <taxon>Magnoliopsida</taxon>
        <taxon>eudicotyledons</taxon>
        <taxon>Gunneridae</taxon>
        <taxon>Pentapetalae</taxon>
        <taxon>rosids</taxon>
        <taxon>malvids</taxon>
        <taxon>Brassicales</taxon>
        <taxon>Brassicaceae</taxon>
        <taxon>Brassiceae</taxon>
        <taxon>Brassica</taxon>
    </lineage>
</organism>
<accession>A0A8S9P7N4</accession>
<dbReference type="AlphaFoldDB" id="A0A8S9P7N4"/>
<evidence type="ECO:0000256" key="1">
    <source>
        <dbReference type="SAM" id="MobiDB-lite"/>
    </source>
</evidence>
<feature type="region of interest" description="Disordered" evidence="1">
    <location>
        <begin position="197"/>
        <end position="245"/>
    </location>
</feature>
<feature type="compositionally biased region" description="Basic and acidic residues" evidence="1">
    <location>
        <begin position="202"/>
        <end position="213"/>
    </location>
</feature>
<feature type="compositionally biased region" description="Basic and acidic residues" evidence="1">
    <location>
        <begin position="53"/>
        <end position="62"/>
    </location>
</feature>
<sequence length="245" mass="27499">MTSRKRCEWLTQGEAGSGLDVKGHRETLRVAHSCWGREQLERGQRSTVALPERTKAHRECRPGAKSKHSAPYASGTKVIGKADGEAHQHPGTSMFQKGRPQNHRVPSEPVPPTMGVSILESGCRFFRRSFSSRYTIMDHISKKSRLSLQCESKIKNSYFRAGQQITYSRFQLIQVIFTSQTYESCHPSTCKARILNLPRPRKNPEKETSERRYVHAKPKGPATDKPVLMPTEASSVSPSGLAPTR</sequence>
<dbReference type="Proteomes" id="UP000712600">
    <property type="component" value="Unassembled WGS sequence"/>
</dbReference>
<evidence type="ECO:0000313" key="2">
    <source>
        <dbReference type="EMBL" id="KAF3509302.1"/>
    </source>
</evidence>